<feature type="region of interest" description="Disordered" evidence="1">
    <location>
        <begin position="180"/>
        <end position="207"/>
    </location>
</feature>
<keyword evidence="3" id="KW-0378">Hydrolase</keyword>
<evidence type="ECO:0000259" key="2">
    <source>
        <dbReference type="Pfam" id="PF13086"/>
    </source>
</evidence>
<name>A0ABQ9XEF0_9EUKA</name>
<dbReference type="EC" id="3.6.4.13" evidence="3"/>
<dbReference type="PANTHER" id="PTHR10887:SF495">
    <property type="entry name" value="HELICASE SENATAXIN ISOFORM X1-RELATED"/>
    <property type="match status" value="1"/>
</dbReference>
<gene>
    <name evidence="3" type="ORF">BLNAU_15266</name>
</gene>
<dbReference type="InterPro" id="IPR041677">
    <property type="entry name" value="DNA2/NAM7_AAA_11"/>
</dbReference>
<evidence type="ECO:0000256" key="1">
    <source>
        <dbReference type="SAM" id="MobiDB-lite"/>
    </source>
</evidence>
<dbReference type="GO" id="GO:0003724">
    <property type="term" value="F:RNA helicase activity"/>
    <property type="evidence" value="ECO:0007669"/>
    <property type="project" value="UniProtKB-EC"/>
</dbReference>
<dbReference type="InterPro" id="IPR027417">
    <property type="entry name" value="P-loop_NTPase"/>
</dbReference>
<dbReference type="PANTHER" id="PTHR10887">
    <property type="entry name" value="DNA2/NAM7 HELICASE FAMILY"/>
    <property type="match status" value="1"/>
</dbReference>
<evidence type="ECO:0000313" key="3">
    <source>
        <dbReference type="EMBL" id="KAK2949784.1"/>
    </source>
</evidence>
<keyword evidence="3" id="KW-0547">Nucleotide-binding</keyword>
<keyword evidence="3" id="KW-0067">ATP-binding</keyword>
<dbReference type="InterPro" id="IPR045055">
    <property type="entry name" value="DNA2/NAM7-like"/>
</dbReference>
<dbReference type="Pfam" id="PF13086">
    <property type="entry name" value="AAA_11"/>
    <property type="match status" value="1"/>
</dbReference>
<dbReference type="SUPFAM" id="SSF52540">
    <property type="entry name" value="P-loop containing nucleoside triphosphate hydrolases"/>
    <property type="match status" value="1"/>
</dbReference>
<dbReference type="EMBL" id="JARBJD010000149">
    <property type="protein sequence ID" value="KAK2949784.1"/>
    <property type="molecule type" value="Genomic_DNA"/>
</dbReference>
<evidence type="ECO:0000313" key="4">
    <source>
        <dbReference type="Proteomes" id="UP001281761"/>
    </source>
</evidence>
<dbReference type="Gene3D" id="3.40.50.300">
    <property type="entry name" value="P-loop containing nucleotide triphosphate hydrolases"/>
    <property type="match status" value="1"/>
</dbReference>
<keyword evidence="4" id="KW-1185">Reference proteome</keyword>
<reference evidence="3 4" key="1">
    <citation type="journal article" date="2022" name="bioRxiv">
        <title>Genomics of Preaxostyla Flagellates Illuminates Evolutionary Transitions and the Path Towards Mitochondrial Loss.</title>
        <authorList>
            <person name="Novak L.V.F."/>
            <person name="Treitli S.C."/>
            <person name="Pyrih J."/>
            <person name="Halakuc P."/>
            <person name="Pipaliya S.V."/>
            <person name="Vacek V."/>
            <person name="Brzon O."/>
            <person name="Soukal P."/>
            <person name="Eme L."/>
            <person name="Dacks J.B."/>
            <person name="Karnkowska A."/>
            <person name="Elias M."/>
            <person name="Hampl V."/>
        </authorList>
    </citation>
    <scope>NUCLEOTIDE SEQUENCE [LARGE SCALE GENOMIC DNA]</scope>
    <source>
        <strain evidence="3">NAU3</strain>
        <tissue evidence="3">Gut</tissue>
    </source>
</reference>
<organism evidence="3 4">
    <name type="scientific">Blattamonas nauphoetae</name>
    <dbReference type="NCBI Taxonomy" id="2049346"/>
    <lineage>
        <taxon>Eukaryota</taxon>
        <taxon>Metamonada</taxon>
        <taxon>Preaxostyla</taxon>
        <taxon>Oxymonadida</taxon>
        <taxon>Blattamonas</taxon>
    </lineage>
</organism>
<feature type="domain" description="DNA2/NAM7 helicase helicase" evidence="2">
    <location>
        <begin position="12"/>
        <end position="99"/>
    </location>
</feature>
<dbReference type="InterPro" id="IPR000408">
    <property type="entry name" value="Reg_chr_condens"/>
</dbReference>
<protein>
    <submittedName>
        <fullName evidence="3">RNA helicase aquarius</fullName>
        <ecNumber evidence="3">3.6.4.13</ecNumber>
    </submittedName>
</protein>
<sequence length="266" mass="29554">MLAERERIAYELSGSQLDAVSSGLKHGLTLIDGAPGTGKTRVVSHIISSLLTLHPNECVLVLVHSNSALNELFKTALSLAVQTRDFVRIGHGTETLKLNHRFSKEAASTTCCCVDCASCETAECFFDYAVKNVWENFEQLWEECEENLDVAAEFPFNAFFEGAGKSLVDGGLEKEEVEAEAEAMQKDRDDDNPPQAEQTPDPLFPTPTDAVDSVAHAQFLFTCVECLFEWVREGTSDRLKRIVFIGDSWKERPTVQNTVNFEIGRQ</sequence>
<dbReference type="GO" id="GO:0016787">
    <property type="term" value="F:hydrolase activity"/>
    <property type="evidence" value="ECO:0007669"/>
    <property type="project" value="UniProtKB-KW"/>
</dbReference>
<accession>A0ABQ9XEF0</accession>
<proteinExistence type="predicted"/>
<dbReference type="PROSITE" id="PS00626">
    <property type="entry name" value="RCC1_2"/>
    <property type="match status" value="1"/>
</dbReference>
<comment type="caution">
    <text evidence="3">The sequence shown here is derived from an EMBL/GenBank/DDBJ whole genome shotgun (WGS) entry which is preliminary data.</text>
</comment>
<dbReference type="Proteomes" id="UP001281761">
    <property type="component" value="Unassembled WGS sequence"/>
</dbReference>
<keyword evidence="3" id="KW-0347">Helicase</keyword>